<keyword evidence="4" id="KW-0677">Repeat</keyword>
<dbReference type="InterPro" id="IPR051939">
    <property type="entry name" value="Glycosyltr_41/O-GlcNAc_trsf"/>
</dbReference>
<dbReference type="Gene3D" id="3.40.50.2000">
    <property type="entry name" value="Glycogen Phosphorylase B"/>
    <property type="match status" value="1"/>
</dbReference>
<evidence type="ECO:0000313" key="8">
    <source>
        <dbReference type="Proteomes" id="UP000077405"/>
    </source>
</evidence>
<dbReference type="InterPro" id="IPR029489">
    <property type="entry name" value="OGT/SEC/SPY_C"/>
</dbReference>
<accession>A0A2R4VU99</accession>
<dbReference type="PANTHER" id="PTHR44835">
    <property type="entry name" value="UDP-N-ACETYLGLUCOSAMINE--PEPTIDE N-ACETYLGLUCOSAMINYLTRANSFERASE SPINDLY-RELATED"/>
    <property type="match status" value="1"/>
</dbReference>
<dbReference type="SUPFAM" id="SSF53756">
    <property type="entry name" value="UDP-Glycosyltransferase/glycogen phosphorylase"/>
    <property type="match status" value="1"/>
</dbReference>
<evidence type="ECO:0000256" key="1">
    <source>
        <dbReference type="ARBA" id="ARBA00004922"/>
    </source>
</evidence>
<dbReference type="SUPFAM" id="SSF53335">
    <property type="entry name" value="S-adenosyl-L-methionine-dependent methyltransferases"/>
    <property type="match status" value="1"/>
</dbReference>
<evidence type="ECO:0000259" key="6">
    <source>
        <dbReference type="Pfam" id="PF13844"/>
    </source>
</evidence>
<dbReference type="EMBL" id="CP028905">
    <property type="protein sequence ID" value="AWB08020.1"/>
    <property type="molecule type" value="Genomic_DNA"/>
</dbReference>
<evidence type="ECO:0000256" key="5">
    <source>
        <dbReference type="ARBA" id="ARBA00022803"/>
    </source>
</evidence>
<dbReference type="PANTHER" id="PTHR44835:SF1">
    <property type="entry name" value="PROTEIN O-GLCNAC TRANSFERASE"/>
    <property type="match status" value="1"/>
</dbReference>
<evidence type="ECO:0000256" key="4">
    <source>
        <dbReference type="ARBA" id="ARBA00022737"/>
    </source>
</evidence>
<keyword evidence="7" id="KW-0614">Plasmid</keyword>
<sequence>MPHGLANISCDSAGLRVDLGCGDHKPDGFIGVDVAPGPGVDLVCDLTGRFPFETDSVAYLRAHDVVEHLPDRLHTMNEIWRVCRGGAIVDIRVPSTDGRGAFQDPTHISYWNANSFFYYSLEHPAYLALCRKYGFRGAFRIKSLSSSATPDQVVHVQVLLEVVKPAGSQADTGADAQSSVRSSALAAALAAVARFDGGTAVPERLGLAMELARATPDQLRAFCASDAVDRYRQLLAAPVPVGLGEAEQSFCSLLEEVYRDGIARHEQLACQLAALLLKPAHHLPARFNLDLLPAPLVDGFVAANCRAPVFFSQPGESDRYADFLTAWLSYLDHGLQTSQGRQPWPEAAFAFARSGQTSGSYFSRRNLRPLARHRARIIEWSLHRLGYRLEHSLPPRRGTTIRLGILLLAFLPTPELFCILPLLQRPAADMEITVYVVEPDNGQFERDAVAKVARIVDLPQNLGQMVDIIRSDELDVLHFASNLAGTPSVSAMLAAHRLARVQMAGIASVQTSGFAAMDIYVSAAGLERDRFPQQHYTEELVKLPRTAHCFVYGSSPMPGNARTGQPGLPVSPGEVVFTSCASLYKLTPETIEAWLDILVRVPSARLVLFPFAPSWSKSYPKQDFSEYLLGKLVGRGIAASRVRIIDTPGLNRIGIRTGMSNFHICLDSFPFSGSTSLIEPLELGMPVVTLADTTMRSAMGASLLDELGLGELVAGDVAGYVDIACRLAEDPEHRARISSRISAAMARPPAFLDWERHAGDMHELIRSRVYGCGS</sequence>
<dbReference type="KEGG" id="ahu:A6A40_23520"/>
<keyword evidence="2" id="KW-0328">Glycosyltransferase</keyword>
<name>A0A2R4VU99_9PROT</name>
<organism evidence="7 8">
    <name type="scientific">Azospirillum humicireducens</name>
    <dbReference type="NCBI Taxonomy" id="1226968"/>
    <lineage>
        <taxon>Bacteria</taxon>
        <taxon>Pseudomonadati</taxon>
        <taxon>Pseudomonadota</taxon>
        <taxon>Alphaproteobacteria</taxon>
        <taxon>Rhodospirillales</taxon>
        <taxon>Azospirillaceae</taxon>
        <taxon>Azospirillum</taxon>
    </lineage>
</organism>
<comment type="pathway">
    <text evidence="1">Protein modification; protein glycosylation.</text>
</comment>
<dbReference type="Gene3D" id="3.40.50.150">
    <property type="entry name" value="Vaccinia Virus protein VP39"/>
    <property type="match status" value="1"/>
</dbReference>
<gene>
    <name evidence="7" type="ORF">A6A40_23520</name>
</gene>
<keyword evidence="3" id="KW-0808">Transferase</keyword>
<reference evidence="7 8" key="1">
    <citation type="submission" date="2018-04" db="EMBL/GenBank/DDBJ databases">
        <title>Complete genome sequence of the nitrogen-fixing bacterium Azospirillum humicireducens type strain SgZ-5.</title>
        <authorList>
            <person name="Yu Z."/>
        </authorList>
    </citation>
    <scope>NUCLEOTIDE SEQUENCE [LARGE SCALE GENOMIC DNA]</scope>
    <source>
        <strain evidence="7 8">SgZ-5</strain>
        <plasmid evidence="7 8">pYZ4</plasmid>
    </source>
</reference>
<feature type="domain" description="O-GlcNAc transferase C-terminal" evidence="6">
    <location>
        <begin position="573"/>
        <end position="747"/>
    </location>
</feature>
<dbReference type="InterPro" id="IPR029063">
    <property type="entry name" value="SAM-dependent_MTases_sf"/>
</dbReference>
<proteinExistence type="predicted"/>
<dbReference type="Proteomes" id="UP000077405">
    <property type="component" value="Plasmid pYZ4"/>
</dbReference>
<keyword evidence="8" id="KW-1185">Reference proteome</keyword>
<dbReference type="RefSeq" id="WP_108548295.1">
    <property type="nucleotide sequence ID" value="NZ_CP028905.1"/>
</dbReference>
<dbReference type="GO" id="GO:0016757">
    <property type="term" value="F:glycosyltransferase activity"/>
    <property type="evidence" value="ECO:0007669"/>
    <property type="project" value="UniProtKB-KW"/>
</dbReference>
<dbReference type="Pfam" id="PF13844">
    <property type="entry name" value="Glyco_transf_41"/>
    <property type="match status" value="1"/>
</dbReference>
<dbReference type="Gene3D" id="3.40.50.11380">
    <property type="match status" value="1"/>
</dbReference>
<evidence type="ECO:0000256" key="3">
    <source>
        <dbReference type="ARBA" id="ARBA00022679"/>
    </source>
</evidence>
<dbReference type="OrthoDB" id="146908at2"/>
<geneLocation type="plasmid" evidence="7 8">
    <name>pYZ4</name>
</geneLocation>
<dbReference type="AlphaFoldDB" id="A0A2R4VU99"/>
<keyword evidence="5" id="KW-0802">TPR repeat</keyword>
<protein>
    <recommendedName>
        <fullName evidence="6">O-GlcNAc transferase C-terminal domain-containing protein</fullName>
    </recommendedName>
</protein>
<evidence type="ECO:0000256" key="2">
    <source>
        <dbReference type="ARBA" id="ARBA00022676"/>
    </source>
</evidence>
<evidence type="ECO:0000313" key="7">
    <source>
        <dbReference type="EMBL" id="AWB08020.1"/>
    </source>
</evidence>